<dbReference type="PANTHER" id="PTHR32134:SF92">
    <property type="entry name" value="FNIP REPEAT-CONTAINING PROTEIN"/>
    <property type="match status" value="1"/>
</dbReference>
<comment type="caution">
    <text evidence="1">The sequence shown here is derived from an EMBL/GenBank/DDBJ whole genome shotgun (WGS) entry which is preliminary data.</text>
</comment>
<dbReference type="GeneID" id="31367812"/>
<dbReference type="InterPro" id="IPR008615">
    <property type="entry name" value="FNIP"/>
</dbReference>
<sequence length="386" mass="43459">MSNSDNSDNKLVNLPHILLSKIVKELGENIDIISFSLVCKKWFKDRDSYIVFNFNHILASNSLDDLKSFHWNSYRKQIEYSKSIKPNCKLCFCTNDELTIYDPKYVNFDYVLDYELYYVENQPLVIPSNVDDITFSNSFNHSLDLISDALALSNNNVKSLHFGAQFNQPLTPGSLPPTITSLSLSEHFNQPLDIDSLPSSLTSLVFGPHFNQELRPGVLPQSLRYLELGETFNQPFGHGSLPPNLVEIVFYNDVQSPILDAQVIPQSLRAIENIPPSWMEQLDLMPQLNRISIKKLPALIFPAGSIPPNITKLDFGFNASFILHDGVLPPMLKSLKLGRCSYRLEHLFPKQQNSDGGGLELDVLYLGSSYSHPIRAGTLPKFGVSP</sequence>
<evidence type="ECO:0000313" key="1">
    <source>
        <dbReference type="EMBL" id="EFA77733.1"/>
    </source>
</evidence>
<dbReference type="InParanoid" id="D3BMD2"/>
<dbReference type="EMBL" id="ADBJ01000042">
    <property type="protein sequence ID" value="EFA77733.1"/>
    <property type="molecule type" value="Genomic_DNA"/>
</dbReference>
<accession>D3BMD2</accession>
<dbReference type="PANTHER" id="PTHR32134">
    <property type="entry name" value="FNIP REPEAT-CONTAINING PROTEIN"/>
    <property type="match status" value="1"/>
</dbReference>
<dbReference type="Proteomes" id="UP000001396">
    <property type="component" value="Unassembled WGS sequence"/>
</dbReference>
<gene>
    <name evidence="1" type="ORF">PPL_12345</name>
</gene>
<protein>
    <recommendedName>
        <fullName evidence="3">F-box domain-containing protein</fullName>
    </recommendedName>
</protein>
<dbReference type="RefSeq" id="XP_020429861.1">
    <property type="nucleotide sequence ID" value="XM_020583080.1"/>
</dbReference>
<evidence type="ECO:0008006" key="3">
    <source>
        <dbReference type="Google" id="ProtNLM"/>
    </source>
</evidence>
<evidence type="ECO:0000313" key="2">
    <source>
        <dbReference type="Proteomes" id="UP000001396"/>
    </source>
</evidence>
<proteinExistence type="predicted"/>
<organism evidence="1 2">
    <name type="scientific">Heterostelium pallidum (strain ATCC 26659 / Pp 5 / PN500)</name>
    <name type="common">Cellular slime mold</name>
    <name type="synonym">Polysphondylium pallidum</name>
    <dbReference type="NCBI Taxonomy" id="670386"/>
    <lineage>
        <taxon>Eukaryota</taxon>
        <taxon>Amoebozoa</taxon>
        <taxon>Evosea</taxon>
        <taxon>Eumycetozoa</taxon>
        <taxon>Dictyostelia</taxon>
        <taxon>Acytosteliales</taxon>
        <taxon>Acytosteliaceae</taxon>
        <taxon>Heterostelium</taxon>
    </lineage>
</organism>
<dbReference type="AlphaFoldDB" id="D3BMD2"/>
<keyword evidence="2" id="KW-1185">Reference proteome</keyword>
<dbReference type="Pfam" id="PF05725">
    <property type="entry name" value="FNIP"/>
    <property type="match status" value="4"/>
</dbReference>
<dbReference type="FunCoup" id="D3BMD2">
    <property type="interactions" value="166"/>
</dbReference>
<name>D3BMD2_HETP5</name>
<dbReference type="InterPro" id="IPR051251">
    <property type="entry name" value="STK_FNIP-Repeat"/>
</dbReference>
<reference evidence="1 2" key="1">
    <citation type="journal article" date="2011" name="Genome Res.">
        <title>Phylogeny-wide analysis of social amoeba genomes highlights ancient origins for complex intercellular communication.</title>
        <authorList>
            <person name="Heidel A.J."/>
            <person name="Lawal H.M."/>
            <person name="Felder M."/>
            <person name="Schilde C."/>
            <person name="Helps N.R."/>
            <person name="Tunggal B."/>
            <person name="Rivero F."/>
            <person name="John U."/>
            <person name="Schleicher M."/>
            <person name="Eichinger L."/>
            <person name="Platzer M."/>
            <person name="Noegel A.A."/>
            <person name="Schaap P."/>
            <person name="Gloeckner G."/>
        </authorList>
    </citation>
    <scope>NUCLEOTIDE SEQUENCE [LARGE SCALE GENOMIC DNA]</scope>
    <source>
        <strain evidence="2">ATCC 26659 / Pp 5 / PN500</strain>
    </source>
</reference>